<evidence type="ECO:0000313" key="1">
    <source>
        <dbReference type="EMBL" id="JAH99344.1"/>
    </source>
</evidence>
<name>A0A0E9X9T0_ANGAN</name>
<reference evidence="1" key="1">
    <citation type="submission" date="2014-11" db="EMBL/GenBank/DDBJ databases">
        <authorList>
            <person name="Amaro Gonzalez C."/>
        </authorList>
    </citation>
    <scope>NUCLEOTIDE SEQUENCE</scope>
</reference>
<dbReference type="AlphaFoldDB" id="A0A0E9X9T0"/>
<proteinExistence type="predicted"/>
<protein>
    <submittedName>
        <fullName evidence="1">Uncharacterized protein</fullName>
    </submittedName>
</protein>
<organism evidence="1">
    <name type="scientific">Anguilla anguilla</name>
    <name type="common">European freshwater eel</name>
    <name type="synonym">Muraena anguilla</name>
    <dbReference type="NCBI Taxonomy" id="7936"/>
    <lineage>
        <taxon>Eukaryota</taxon>
        <taxon>Metazoa</taxon>
        <taxon>Chordata</taxon>
        <taxon>Craniata</taxon>
        <taxon>Vertebrata</taxon>
        <taxon>Euteleostomi</taxon>
        <taxon>Actinopterygii</taxon>
        <taxon>Neopterygii</taxon>
        <taxon>Teleostei</taxon>
        <taxon>Anguilliformes</taxon>
        <taxon>Anguillidae</taxon>
        <taxon>Anguilla</taxon>
    </lineage>
</organism>
<accession>A0A0E9X9T0</accession>
<reference evidence="1" key="2">
    <citation type="journal article" date="2015" name="Fish Shellfish Immunol.">
        <title>Early steps in the European eel (Anguilla anguilla)-Vibrio vulnificus interaction in the gills: Role of the RtxA13 toxin.</title>
        <authorList>
            <person name="Callol A."/>
            <person name="Pajuelo D."/>
            <person name="Ebbesson L."/>
            <person name="Teles M."/>
            <person name="MacKenzie S."/>
            <person name="Amaro C."/>
        </authorList>
    </citation>
    <scope>NUCLEOTIDE SEQUENCE</scope>
</reference>
<dbReference type="EMBL" id="GBXM01009233">
    <property type="protein sequence ID" value="JAH99344.1"/>
    <property type="molecule type" value="Transcribed_RNA"/>
</dbReference>
<sequence length="44" mass="5011">MHSITPQSCQDVIRTSHFSFLIIFTRLTHKQILAGSHKHTFSAS</sequence>